<accession>A0A9D4G0A8</accession>
<name>A0A9D4G0A8_DREPO</name>
<keyword evidence="1" id="KW-0472">Membrane</keyword>
<evidence type="ECO:0000313" key="2">
    <source>
        <dbReference type="EMBL" id="KAH3807766.1"/>
    </source>
</evidence>
<protein>
    <submittedName>
        <fullName evidence="2">Uncharacterized protein</fullName>
    </submittedName>
</protein>
<evidence type="ECO:0000313" key="3">
    <source>
        <dbReference type="Proteomes" id="UP000828390"/>
    </source>
</evidence>
<gene>
    <name evidence="2" type="ORF">DPMN_136114</name>
</gene>
<keyword evidence="1" id="KW-1133">Transmembrane helix</keyword>
<dbReference type="AlphaFoldDB" id="A0A9D4G0A8"/>
<evidence type="ECO:0000256" key="1">
    <source>
        <dbReference type="SAM" id="Phobius"/>
    </source>
</evidence>
<dbReference type="EMBL" id="JAIWYP010000006">
    <property type="protein sequence ID" value="KAH3807766.1"/>
    <property type="molecule type" value="Genomic_DNA"/>
</dbReference>
<keyword evidence="3" id="KW-1185">Reference proteome</keyword>
<comment type="caution">
    <text evidence="2">The sequence shown here is derived from an EMBL/GenBank/DDBJ whole genome shotgun (WGS) entry which is preliminary data.</text>
</comment>
<feature type="transmembrane region" description="Helical" evidence="1">
    <location>
        <begin position="60"/>
        <end position="83"/>
    </location>
</feature>
<organism evidence="2 3">
    <name type="scientific">Dreissena polymorpha</name>
    <name type="common">Zebra mussel</name>
    <name type="synonym">Mytilus polymorpha</name>
    <dbReference type="NCBI Taxonomy" id="45954"/>
    <lineage>
        <taxon>Eukaryota</taxon>
        <taxon>Metazoa</taxon>
        <taxon>Spiralia</taxon>
        <taxon>Lophotrochozoa</taxon>
        <taxon>Mollusca</taxon>
        <taxon>Bivalvia</taxon>
        <taxon>Autobranchia</taxon>
        <taxon>Heteroconchia</taxon>
        <taxon>Euheterodonta</taxon>
        <taxon>Imparidentia</taxon>
        <taxon>Neoheterodontei</taxon>
        <taxon>Myida</taxon>
        <taxon>Dreissenoidea</taxon>
        <taxon>Dreissenidae</taxon>
        <taxon>Dreissena</taxon>
    </lineage>
</organism>
<proteinExistence type="predicted"/>
<reference evidence="2" key="1">
    <citation type="journal article" date="2019" name="bioRxiv">
        <title>The Genome of the Zebra Mussel, Dreissena polymorpha: A Resource for Invasive Species Research.</title>
        <authorList>
            <person name="McCartney M.A."/>
            <person name="Auch B."/>
            <person name="Kono T."/>
            <person name="Mallez S."/>
            <person name="Zhang Y."/>
            <person name="Obille A."/>
            <person name="Becker A."/>
            <person name="Abrahante J.E."/>
            <person name="Garbe J."/>
            <person name="Badalamenti J.P."/>
            <person name="Herman A."/>
            <person name="Mangelson H."/>
            <person name="Liachko I."/>
            <person name="Sullivan S."/>
            <person name="Sone E.D."/>
            <person name="Koren S."/>
            <person name="Silverstein K.A.T."/>
            <person name="Beckman K.B."/>
            <person name="Gohl D.M."/>
        </authorList>
    </citation>
    <scope>NUCLEOTIDE SEQUENCE</scope>
    <source>
        <strain evidence="2">Duluth1</strain>
        <tissue evidence="2">Whole animal</tissue>
    </source>
</reference>
<sequence length="153" mass="17475">MLYLCCGPVPGTRRTFIDSKLQAQESPNQLDIPLLPLSVDIFSPPVETSELSDSAHRHNLYIVAGTLGALVLVVVAVLIACYFRIYETYQQLRWHRLRNHIERSTCTVGPLIRGLSVARQHHEAPWQQKQVLRELYVREHRKWSRHVGVAVSG</sequence>
<dbReference type="Proteomes" id="UP000828390">
    <property type="component" value="Unassembled WGS sequence"/>
</dbReference>
<reference evidence="2" key="2">
    <citation type="submission" date="2020-11" db="EMBL/GenBank/DDBJ databases">
        <authorList>
            <person name="McCartney M.A."/>
            <person name="Auch B."/>
            <person name="Kono T."/>
            <person name="Mallez S."/>
            <person name="Becker A."/>
            <person name="Gohl D.M."/>
            <person name="Silverstein K.A.T."/>
            <person name="Koren S."/>
            <person name="Bechman K.B."/>
            <person name="Herman A."/>
            <person name="Abrahante J.E."/>
            <person name="Garbe J."/>
        </authorList>
    </citation>
    <scope>NUCLEOTIDE SEQUENCE</scope>
    <source>
        <strain evidence="2">Duluth1</strain>
        <tissue evidence="2">Whole animal</tissue>
    </source>
</reference>
<keyword evidence="1" id="KW-0812">Transmembrane</keyword>